<dbReference type="CDD" id="cd02685">
    <property type="entry name" value="MIT_C"/>
    <property type="match status" value="1"/>
</dbReference>
<dbReference type="InterPro" id="IPR032341">
    <property type="entry name" value="MITD1_C"/>
</dbReference>
<keyword evidence="3" id="KW-1185">Reference proteome</keyword>
<gene>
    <name evidence="4" type="primary">LOC106806566</name>
</gene>
<reference evidence="4" key="1">
    <citation type="submission" date="2025-08" db="UniProtKB">
        <authorList>
            <consortium name="RefSeq"/>
        </authorList>
    </citation>
    <scope>IDENTIFICATION</scope>
</reference>
<keyword evidence="1" id="KW-0175">Coiled coil</keyword>
<dbReference type="Proteomes" id="UP000695022">
    <property type="component" value="Unplaced"/>
</dbReference>
<accession>A0ABM1DVS3</accession>
<dbReference type="InterPro" id="IPR052817">
    <property type="entry name" value="MIT_domain_contain_protein1"/>
</dbReference>
<dbReference type="InterPro" id="IPR007330">
    <property type="entry name" value="MIT_dom"/>
</dbReference>
<dbReference type="RefSeq" id="XP_014664044.1">
    <property type="nucleotide sequence ID" value="XM_014808558.1"/>
</dbReference>
<dbReference type="Gene3D" id="3.30.870.30">
    <property type="entry name" value="MITD, C-terminal phospholipase D-like domain"/>
    <property type="match status" value="1"/>
</dbReference>
<evidence type="ECO:0000259" key="2">
    <source>
        <dbReference type="SMART" id="SM00745"/>
    </source>
</evidence>
<organism evidence="3 4">
    <name type="scientific">Priapulus caudatus</name>
    <name type="common">Priapulid worm</name>
    <dbReference type="NCBI Taxonomy" id="37621"/>
    <lineage>
        <taxon>Eukaryota</taxon>
        <taxon>Metazoa</taxon>
        <taxon>Ecdysozoa</taxon>
        <taxon>Scalidophora</taxon>
        <taxon>Priapulida</taxon>
        <taxon>Priapulimorpha</taxon>
        <taxon>Priapulimorphida</taxon>
        <taxon>Priapulidae</taxon>
        <taxon>Priapulus</taxon>
    </lineage>
</organism>
<proteinExistence type="predicted"/>
<name>A0ABM1DVS3_PRICU</name>
<evidence type="ECO:0000313" key="3">
    <source>
        <dbReference type="Proteomes" id="UP000695022"/>
    </source>
</evidence>
<dbReference type="Gene3D" id="1.20.58.80">
    <property type="entry name" value="Phosphotransferase system, lactose/cellobiose-type IIA subunit"/>
    <property type="match status" value="1"/>
</dbReference>
<evidence type="ECO:0000313" key="4">
    <source>
        <dbReference type="RefSeq" id="XP_014664044.1"/>
    </source>
</evidence>
<dbReference type="Pfam" id="PF04212">
    <property type="entry name" value="MIT"/>
    <property type="match status" value="1"/>
</dbReference>
<feature type="coiled-coil region" evidence="1">
    <location>
        <begin position="51"/>
        <end position="78"/>
    </location>
</feature>
<dbReference type="GeneID" id="106806566"/>
<protein>
    <submittedName>
        <fullName evidence="4">MIT domain-containing protein 1-like</fullName>
    </submittedName>
</protein>
<feature type="domain" description="MIT" evidence="2">
    <location>
        <begin position="1"/>
        <end position="77"/>
    </location>
</feature>
<dbReference type="PANTHER" id="PTHR21222:SF1">
    <property type="entry name" value="MIT DOMAIN-CONTAINING PROTEIN 1"/>
    <property type="match status" value="1"/>
</dbReference>
<dbReference type="InterPro" id="IPR038113">
    <property type="entry name" value="MITD1_C_sf"/>
</dbReference>
<evidence type="ECO:0000256" key="1">
    <source>
        <dbReference type="SAM" id="Coils"/>
    </source>
</evidence>
<dbReference type="Pfam" id="PF16565">
    <property type="entry name" value="MIT_C"/>
    <property type="match status" value="1"/>
</dbReference>
<dbReference type="SUPFAM" id="SSF116846">
    <property type="entry name" value="MIT domain"/>
    <property type="match status" value="1"/>
</dbReference>
<sequence length="243" mass="27968">MSAKTEAAGQVLTRAVKYDNEEKYAESLICYQEGIQLLLDALRSITGDGKRQKLRQKISEYMDRAEVIKQRVEQLKAAGSYHEQIHIENNSTGHSYERLFARFLDDDVGVVEVEDPYVRTPNQIYNLLRFCELAVKRCPNLGKVSLITGQESDRDTYQQHQRLEELAHSLGERGVKLAVQYSATLHDREIRVDNGWIIQIGRGLDIYKPTESKFAIGYCDYDLRKCHETTVDIFHKKNVKNGK</sequence>
<dbReference type="SMART" id="SM00745">
    <property type="entry name" value="MIT"/>
    <property type="match status" value="1"/>
</dbReference>
<dbReference type="PANTHER" id="PTHR21222">
    <property type="entry name" value="MIT DOMAIN-CONTAINING PROTEIN 1"/>
    <property type="match status" value="1"/>
</dbReference>
<dbReference type="InterPro" id="IPR036181">
    <property type="entry name" value="MIT_dom_sf"/>
</dbReference>